<feature type="region of interest" description="Disordered" evidence="1">
    <location>
        <begin position="225"/>
        <end position="247"/>
    </location>
</feature>
<feature type="compositionally biased region" description="Basic residues" evidence="1">
    <location>
        <begin position="331"/>
        <end position="344"/>
    </location>
</feature>
<name>A0A437UPY2_ENTAV</name>
<protein>
    <submittedName>
        <fullName evidence="2">Uncharacterized protein</fullName>
    </submittedName>
</protein>
<sequence>MDTVKLGQRQIFGMKNTNLMKRVAKYFEQTKNASQVVEYLVAILLRDALCVGDFSLESLTELIHQIFLTTTPNDTLRKHCVFFESFFSLEEWQNVVNRLFKNKNEYHQFTKETCLYQKFLEKKNREQPDSSEYQYTLISSFNDSNGKKHTWTLRNTKRIPKHLENETANVLKILTSLTVFQSPTARRFAEYLNFYSHEGRIDAQHKEIQEEELVSKETIEELTTSKALLENEKPQKQTVAASTPPYDNEVITKVESKSHLAKEALSNSPSKGEKTTVANNSSAKKAAEYLQKEDTSYLRYDKSKGKSHNGREKNKIDRDAKKSQGNSGKVGSKRNKNRKKRKKK</sequence>
<evidence type="ECO:0000313" key="2">
    <source>
        <dbReference type="EMBL" id="RVU95658.1"/>
    </source>
</evidence>
<dbReference type="Proteomes" id="UP000288388">
    <property type="component" value="Unassembled WGS sequence"/>
</dbReference>
<gene>
    <name evidence="2" type="ORF">EK398_12850</name>
</gene>
<feature type="region of interest" description="Disordered" evidence="1">
    <location>
        <begin position="262"/>
        <end position="344"/>
    </location>
</feature>
<feature type="compositionally biased region" description="Basic and acidic residues" evidence="1">
    <location>
        <begin position="285"/>
        <end position="322"/>
    </location>
</feature>
<accession>A0A437UPY2</accession>
<comment type="caution">
    <text evidence="2">The sequence shown here is derived from an EMBL/GenBank/DDBJ whole genome shotgun (WGS) entry which is preliminary data.</text>
</comment>
<proteinExistence type="predicted"/>
<dbReference type="AlphaFoldDB" id="A0A437UPY2"/>
<dbReference type="RefSeq" id="WP_127979291.1">
    <property type="nucleotide sequence ID" value="NZ_JAYEYR010000075.1"/>
</dbReference>
<dbReference type="EMBL" id="RYZS01000001">
    <property type="protein sequence ID" value="RVU95658.1"/>
    <property type="molecule type" value="Genomic_DNA"/>
</dbReference>
<evidence type="ECO:0000313" key="3">
    <source>
        <dbReference type="Proteomes" id="UP000288388"/>
    </source>
</evidence>
<feature type="compositionally biased region" description="Polar residues" evidence="1">
    <location>
        <begin position="265"/>
        <end position="283"/>
    </location>
</feature>
<reference evidence="2 3" key="1">
    <citation type="submission" date="2018-12" db="EMBL/GenBank/DDBJ databases">
        <title>A novel vanA-carrying plasmid in a clinical isolate of Enterococcus avium.</title>
        <authorList>
            <person name="Bernasconi O.J."/>
            <person name="Luzzaro F."/>
            <person name="Endimiani A."/>
        </authorList>
    </citation>
    <scope>NUCLEOTIDE SEQUENCE [LARGE SCALE GENOMIC DNA]</scope>
    <source>
        <strain evidence="2 3">LC0559/18</strain>
    </source>
</reference>
<evidence type="ECO:0000256" key="1">
    <source>
        <dbReference type="SAM" id="MobiDB-lite"/>
    </source>
</evidence>
<organism evidence="2 3">
    <name type="scientific">Enterococcus avium</name>
    <name type="common">Streptococcus avium</name>
    <dbReference type="NCBI Taxonomy" id="33945"/>
    <lineage>
        <taxon>Bacteria</taxon>
        <taxon>Bacillati</taxon>
        <taxon>Bacillota</taxon>
        <taxon>Bacilli</taxon>
        <taxon>Lactobacillales</taxon>
        <taxon>Enterococcaceae</taxon>
        <taxon>Enterococcus</taxon>
    </lineage>
</organism>